<dbReference type="InterPro" id="IPR007475">
    <property type="entry name" value="UbiK"/>
</dbReference>
<name>A0A3B1AMY6_9ZZZZ</name>
<evidence type="ECO:0000313" key="2">
    <source>
        <dbReference type="EMBL" id="VAW99599.1"/>
    </source>
</evidence>
<dbReference type="PANTHER" id="PTHR38040">
    <property type="entry name" value="UBIQUINONE BIOSYNTHESIS ACCESSORY FACTOR UBIK"/>
    <property type="match status" value="1"/>
</dbReference>
<reference evidence="2" key="1">
    <citation type="submission" date="2018-06" db="EMBL/GenBank/DDBJ databases">
        <authorList>
            <person name="Zhirakovskaya E."/>
        </authorList>
    </citation>
    <scope>NUCLEOTIDE SEQUENCE</scope>
</reference>
<organism evidence="2">
    <name type="scientific">hydrothermal vent metagenome</name>
    <dbReference type="NCBI Taxonomy" id="652676"/>
    <lineage>
        <taxon>unclassified sequences</taxon>
        <taxon>metagenomes</taxon>
        <taxon>ecological metagenomes</taxon>
    </lineage>
</organism>
<gene>
    <name evidence="2" type="ORF">MNBD_GAMMA21-1654</name>
</gene>
<accession>A0A3B1AMY6</accession>
<feature type="coiled-coil region" evidence="1">
    <location>
        <begin position="48"/>
        <end position="78"/>
    </location>
</feature>
<dbReference type="EMBL" id="UOFR01000069">
    <property type="protein sequence ID" value="VAW99599.1"/>
    <property type="molecule type" value="Genomic_DNA"/>
</dbReference>
<dbReference type="AlphaFoldDB" id="A0A3B1AMY6"/>
<dbReference type="PANTHER" id="PTHR38040:SF1">
    <property type="entry name" value="UBIQUINONE BIOSYNTHESIS ACCESSORY FACTOR UBIK"/>
    <property type="match status" value="1"/>
</dbReference>
<dbReference type="GO" id="GO:0005829">
    <property type="term" value="C:cytosol"/>
    <property type="evidence" value="ECO:0007669"/>
    <property type="project" value="TreeGrafter"/>
</dbReference>
<proteinExistence type="inferred from homology"/>
<evidence type="ECO:0008006" key="3">
    <source>
        <dbReference type="Google" id="ProtNLM"/>
    </source>
</evidence>
<sequence length="78" mass="8955">MTLNLIDNLVNQILDKLPQGADVLRDDINQSLKTGLTIALKKMHLVTRDEFDIQKAVLEKTREKLEQLEKQVQALEQT</sequence>
<keyword evidence="1" id="KW-0175">Coiled coil</keyword>
<dbReference type="HAMAP" id="MF_02216">
    <property type="entry name" value="UbiK"/>
    <property type="match status" value="1"/>
</dbReference>
<protein>
    <recommendedName>
        <fullName evidence="3">Ubiquinone biosynthesis accessory factor UbiK</fullName>
    </recommendedName>
</protein>
<evidence type="ECO:0000256" key="1">
    <source>
        <dbReference type="SAM" id="Coils"/>
    </source>
</evidence>
<dbReference type="Pfam" id="PF04380">
    <property type="entry name" value="BMFP"/>
    <property type="match status" value="1"/>
</dbReference>